<dbReference type="PROSITE" id="PS51257">
    <property type="entry name" value="PROKAR_LIPOPROTEIN"/>
    <property type="match status" value="1"/>
</dbReference>
<evidence type="ECO:0000256" key="2">
    <source>
        <dbReference type="ARBA" id="ARBA00006375"/>
    </source>
</evidence>
<comment type="caution">
    <text evidence="10">The sequence shown here is derived from an EMBL/GenBank/DDBJ whole genome shotgun (WGS) entry which is preliminary data.</text>
</comment>
<evidence type="ECO:0000256" key="6">
    <source>
        <dbReference type="ARBA" id="ARBA00022989"/>
    </source>
</evidence>
<protein>
    <submittedName>
        <fullName evidence="10">Mitochondrial dicarboxylate carrier-like protein</fullName>
    </submittedName>
</protein>
<dbReference type="PANTHER" id="PTHR45618">
    <property type="entry name" value="MITOCHONDRIAL DICARBOXYLATE CARRIER-RELATED"/>
    <property type="match status" value="1"/>
</dbReference>
<feature type="non-terminal residue" evidence="10">
    <location>
        <position position="161"/>
    </location>
</feature>
<dbReference type="Proteomes" id="UP000194236">
    <property type="component" value="Unassembled WGS sequence"/>
</dbReference>
<dbReference type="InterPro" id="IPR023395">
    <property type="entry name" value="MCP_dom_sf"/>
</dbReference>
<dbReference type="PROSITE" id="PS50920">
    <property type="entry name" value="SOLCAR"/>
    <property type="match status" value="2"/>
</dbReference>
<keyword evidence="11" id="KW-1185">Reference proteome</keyword>
<evidence type="ECO:0000256" key="1">
    <source>
        <dbReference type="ARBA" id="ARBA00004141"/>
    </source>
</evidence>
<keyword evidence="3 9" id="KW-0813">Transport</keyword>
<dbReference type="Gene3D" id="1.50.40.10">
    <property type="entry name" value="Mitochondrial carrier domain"/>
    <property type="match status" value="1"/>
</dbReference>
<comment type="similarity">
    <text evidence="2 9">Belongs to the mitochondrial carrier (TC 2.A.29) family.</text>
</comment>
<evidence type="ECO:0000256" key="9">
    <source>
        <dbReference type="RuleBase" id="RU000488"/>
    </source>
</evidence>
<evidence type="ECO:0000256" key="8">
    <source>
        <dbReference type="PROSITE-ProRule" id="PRU00282"/>
    </source>
</evidence>
<dbReference type="OrthoDB" id="448427at2759"/>
<evidence type="ECO:0000256" key="4">
    <source>
        <dbReference type="ARBA" id="ARBA00022692"/>
    </source>
</evidence>
<feature type="repeat" description="Solcar" evidence="8">
    <location>
        <begin position="8"/>
        <end position="103"/>
    </location>
</feature>
<dbReference type="Pfam" id="PF00153">
    <property type="entry name" value="Mito_carr"/>
    <property type="match status" value="2"/>
</dbReference>
<dbReference type="GO" id="GO:0016020">
    <property type="term" value="C:membrane"/>
    <property type="evidence" value="ECO:0007669"/>
    <property type="project" value="UniProtKB-SubCell"/>
</dbReference>
<evidence type="ECO:0000256" key="3">
    <source>
        <dbReference type="ARBA" id="ARBA00022448"/>
    </source>
</evidence>
<keyword evidence="7 8" id="KW-0472">Membrane</keyword>
<feature type="repeat" description="Solcar" evidence="8">
    <location>
        <begin position="115"/>
        <end position="161"/>
    </location>
</feature>
<keyword evidence="4 8" id="KW-0812">Transmembrane</keyword>
<evidence type="ECO:0000313" key="10">
    <source>
        <dbReference type="EMBL" id="OTF77138.1"/>
    </source>
</evidence>
<accession>A0A1Y3BB54</accession>
<gene>
    <name evidence="10" type="ORF">BLA29_011592</name>
</gene>
<dbReference type="InterPro" id="IPR050391">
    <property type="entry name" value="Mito_Metabolite_Transporter"/>
</dbReference>
<dbReference type="SUPFAM" id="SSF103506">
    <property type="entry name" value="Mitochondrial carrier"/>
    <property type="match status" value="1"/>
</dbReference>
<evidence type="ECO:0000256" key="5">
    <source>
        <dbReference type="ARBA" id="ARBA00022737"/>
    </source>
</evidence>
<dbReference type="EMBL" id="MUJZ01034137">
    <property type="protein sequence ID" value="OTF77138.1"/>
    <property type="molecule type" value="Genomic_DNA"/>
</dbReference>
<dbReference type="InterPro" id="IPR018108">
    <property type="entry name" value="MCP_transmembrane"/>
</dbReference>
<name>A0A1Y3BB54_EURMA</name>
<comment type="subcellular location">
    <subcellularLocation>
        <location evidence="1">Membrane</location>
        <topology evidence="1">Multi-pass membrane protein</topology>
    </subcellularLocation>
</comment>
<reference evidence="10 11" key="1">
    <citation type="submission" date="2017-03" db="EMBL/GenBank/DDBJ databases">
        <title>Genome Survey of Euroglyphus maynei.</title>
        <authorList>
            <person name="Arlian L.G."/>
            <person name="Morgan M.S."/>
            <person name="Rider S.D."/>
        </authorList>
    </citation>
    <scope>NUCLEOTIDE SEQUENCE [LARGE SCALE GENOMIC DNA]</scope>
    <source>
        <strain evidence="10">Arlian Lab</strain>
        <tissue evidence="10">Whole body</tissue>
    </source>
</reference>
<dbReference type="AlphaFoldDB" id="A0A1Y3BB54"/>
<keyword evidence="6" id="KW-1133">Transmembrane helix</keyword>
<evidence type="ECO:0000256" key="7">
    <source>
        <dbReference type="ARBA" id="ARBA00023136"/>
    </source>
</evidence>
<evidence type="ECO:0000313" key="11">
    <source>
        <dbReference type="Proteomes" id="UP000194236"/>
    </source>
</evidence>
<keyword evidence="5" id="KW-0677">Repeat</keyword>
<sequence>MSNIKPKEMLLSRWYFGGLASAGAACCTHPLDLIKVHFQTASTNLSAANITAGQQRPTLMSTTVKIVKTEGILALYNGLTASLLRQLTYSTTRFGIYEVAKQQLSPDGSTIPLYKRIFLAGISGAAGGLVGTPADMINVRMQNDIKLLAKDRRNYRNAIDG</sequence>
<organism evidence="10 11">
    <name type="scientific">Euroglyphus maynei</name>
    <name type="common">Mayne's house dust mite</name>
    <dbReference type="NCBI Taxonomy" id="6958"/>
    <lineage>
        <taxon>Eukaryota</taxon>
        <taxon>Metazoa</taxon>
        <taxon>Ecdysozoa</taxon>
        <taxon>Arthropoda</taxon>
        <taxon>Chelicerata</taxon>
        <taxon>Arachnida</taxon>
        <taxon>Acari</taxon>
        <taxon>Acariformes</taxon>
        <taxon>Sarcoptiformes</taxon>
        <taxon>Astigmata</taxon>
        <taxon>Psoroptidia</taxon>
        <taxon>Analgoidea</taxon>
        <taxon>Pyroglyphidae</taxon>
        <taxon>Pyroglyphinae</taxon>
        <taxon>Euroglyphus</taxon>
    </lineage>
</organism>
<proteinExistence type="inferred from homology"/>